<evidence type="ECO:0000313" key="3">
    <source>
        <dbReference type="Proteomes" id="UP000071561"/>
    </source>
</evidence>
<proteinExistence type="predicted"/>
<dbReference type="Proteomes" id="UP000071561">
    <property type="component" value="Chromosome"/>
</dbReference>
<keyword evidence="3" id="KW-1185">Reference proteome</keyword>
<organism evidence="2 3">
    <name type="scientific">Pedobacter cryoconitis</name>
    <dbReference type="NCBI Taxonomy" id="188932"/>
    <lineage>
        <taxon>Bacteria</taxon>
        <taxon>Pseudomonadati</taxon>
        <taxon>Bacteroidota</taxon>
        <taxon>Sphingobacteriia</taxon>
        <taxon>Sphingobacteriales</taxon>
        <taxon>Sphingobacteriaceae</taxon>
        <taxon>Pedobacter</taxon>
    </lineage>
</organism>
<dbReference type="OrthoDB" id="945117at2"/>
<accession>A0A127VF45</accession>
<dbReference type="PATRIC" id="fig|188932.3.peg.3209"/>
<feature type="chain" id="PRO_5007280532" description="Outer membrane protein beta-barrel domain-containing protein" evidence="1">
    <location>
        <begin position="21"/>
        <end position="203"/>
    </location>
</feature>
<protein>
    <recommendedName>
        <fullName evidence="4">Outer membrane protein beta-barrel domain-containing protein</fullName>
    </recommendedName>
</protein>
<evidence type="ECO:0000256" key="1">
    <source>
        <dbReference type="SAM" id="SignalP"/>
    </source>
</evidence>
<dbReference type="RefSeq" id="WP_157287948.1">
    <property type="nucleotide sequence ID" value="NZ_CP014504.1"/>
</dbReference>
<dbReference type="AlphaFoldDB" id="A0A127VF45"/>
<sequence length="203" mass="22370" precursor="true">MKKIVLIFIGLLSISVSCMAQTEKGKILLGGYANFNTYRGGSITDRNTYLGINPTVGIFVTDNLVIGTGLGYVHSAYTQNLVDGGSVRRKAYAVSVSPFGRYYVGITPQLKFFGQLEAALNWRNIKGSETMGEKDLKSNFYSATLSPGFALFPSKKIGIELSITGFQYAKQHLKTDEASLTDFRSFSFGSDFFNPRLGIQFYL</sequence>
<name>A0A127VF45_9SPHI</name>
<feature type="signal peptide" evidence="1">
    <location>
        <begin position="1"/>
        <end position="20"/>
    </location>
</feature>
<evidence type="ECO:0000313" key="2">
    <source>
        <dbReference type="EMBL" id="AMP99952.1"/>
    </source>
</evidence>
<dbReference type="PROSITE" id="PS51257">
    <property type="entry name" value="PROKAR_LIPOPROTEIN"/>
    <property type="match status" value="1"/>
</dbReference>
<gene>
    <name evidence="2" type="ORF">AY601_3079</name>
</gene>
<evidence type="ECO:0008006" key="4">
    <source>
        <dbReference type="Google" id="ProtNLM"/>
    </source>
</evidence>
<reference evidence="2 3" key="1">
    <citation type="submission" date="2016-03" db="EMBL/GenBank/DDBJ databases">
        <title>Complete genome sequence of Pedobacter cryoconitis PAMC 27485.</title>
        <authorList>
            <person name="Lee J."/>
            <person name="Kim O.-S."/>
        </authorList>
    </citation>
    <scope>NUCLEOTIDE SEQUENCE [LARGE SCALE GENOMIC DNA]</scope>
    <source>
        <strain evidence="2 3">PAMC 27485</strain>
    </source>
</reference>
<dbReference type="KEGG" id="pcm:AY601_3079"/>
<dbReference type="EMBL" id="CP014504">
    <property type="protein sequence ID" value="AMP99952.1"/>
    <property type="molecule type" value="Genomic_DNA"/>
</dbReference>
<keyword evidence="1" id="KW-0732">Signal</keyword>